<dbReference type="AlphaFoldDB" id="A0A645IER5"/>
<sequence length="68" mass="7620">MALCVRIAGFKHFRQMPVDFRMPIGYKQRSSFGYKAEGIHNITGAALGFKHFLDRPGGCIMPFSRVAS</sequence>
<gene>
    <name evidence="1" type="ORF">SDC9_197433</name>
</gene>
<name>A0A645IER5_9ZZZZ</name>
<reference evidence="1" key="1">
    <citation type="submission" date="2019-08" db="EMBL/GenBank/DDBJ databases">
        <authorList>
            <person name="Kucharzyk K."/>
            <person name="Murdoch R.W."/>
            <person name="Higgins S."/>
            <person name="Loffler F."/>
        </authorList>
    </citation>
    <scope>NUCLEOTIDE SEQUENCE</scope>
</reference>
<accession>A0A645IER5</accession>
<comment type="caution">
    <text evidence="1">The sequence shown here is derived from an EMBL/GenBank/DDBJ whole genome shotgun (WGS) entry which is preliminary data.</text>
</comment>
<evidence type="ECO:0000313" key="1">
    <source>
        <dbReference type="EMBL" id="MPN49811.1"/>
    </source>
</evidence>
<proteinExistence type="predicted"/>
<protein>
    <submittedName>
        <fullName evidence="1">Uncharacterized protein</fullName>
    </submittedName>
</protein>
<organism evidence="1">
    <name type="scientific">bioreactor metagenome</name>
    <dbReference type="NCBI Taxonomy" id="1076179"/>
    <lineage>
        <taxon>unclassified sequences</taxon>
        <taxon>metagenomes</taxon>
        <taxon>ecological metagenomes</taxon>
    </lineage>
</organism>
<dbReference type="EMBL" id="VSSQ01113400">
    <property type="protein sequence ID" value="MPN49811.1"/>
    <property type="molecule type" value="Genomic_DNA"/>
</dbReference>